<dbReference type="Gene3D" id="3.40.1090.10">
    <property type="entry name" value="Cytosolic phospholipase A2 catalytic domain"/>
    <property type="match status" value="1"/>
</dbReference>
<reference evidence="8" key="1">
    <citation type="submission" date="2018-06" db="EMBL/GenBank/DDBJ databases">
        <authorList>
            <person name="Guldener U."/>
        </authorList>
    </citation>
    <scope>NUCLEOTIDE SEQUENCE [LARGE SCALE GENOMIC DNA]</scope>
    <source>
        <strain evidence="8">UTAD17</strain>
    </source>
</reference>
<evidence type="ECO:0000256" key="2">
    <source>
        <dbReference type="ARBA" id="ARBA00022963"/>
    </source>
</evidence>
<feature type="domain" description="PNPLA" evidence="6">
    <location>
        <begin position="197"/>
        <end position="388"/>
    </location>
</feature>
<evidence type="ECO:0000259" key="6">
    <source>
        <dbReference type="PROSITE" id="PS51635"/>
    </source>
</evidence>
<dbReference type="EMBL" id="UFAJ01000414">
    <property type="protein sequence ID" value="SSD60662.1"/>
    <property type="molecule type" value="Genomic_DNA"/>
</dbReference>
<keyword evidence="5" id="KW-0812">Transmembrane</keyword>
<keyword evidence="2 4" id="KW-0442">Lipid degradation</keyword>
<keyword evidence="5" id="KW-1133">Transmembrane helix</keyword>
<dbReference type="PANTHER" id="PTHR14226:SF44">
    <property type="entry name" value="TRIACYLGLYCEROL LIPASE 3"/>
    <property type="match status" value="1"/>
</dbReference>
<evidence type="ECO:0000313" key="8">
    <source>
        <dbReference type="Proteomes" id="UP000262825"/>
    </source>
</evidence>
<feature type="short sequence motif" description="GXSXG" evidence="4">
    <location>
        <begin position="228"/>
        <end position="232"/>
    </location>
</feature>
<dbReference type="GO" id="GO:0006641">
    <property type="term" value="P:triglyceride metabolic process"/>
    <property type="evidence" value="ECO:0007669"/>
    <property type="project" value="UniProtKB-ARBA"/>
</dbReference>
<feature type="transmembrane region" description="Helical" evidence="5">
    <location>
        <begin position="24"/>
        <end position="47"/>
    </location>
</feature>
<dbReference type="SUPFAM" id="SSF52151">
    <property type="entry name" value="FabD/lysophospholipase-like"/>
    <property type="match status" value="1"/>
</dbReference>
<evidence type="ECO:0000256" key="1">
    <source>
        <dbReference type="ARBA" id="ARBA00022801"/>
    </source>
</evidence>
<comment type="caution">
    <text evidence="4">Lacks conserved residue(s) required for the propagation of feature annotation.</text>
</comment>
<dbReference type="InterPro" id="IPR021771">
    <property type="entry name" value="Triacylglycerol_lipase_N"/>
</dbReference>
<dbReference type="GO" id="GO:0016042">
    <property type="term" value="P:lipid catabolic process"/>
    <property type="evidence" value="ECO:0007669"/>
    <property type="project" value="UniProtKB-UniRule"/>
</dbReference>
<feature type="active site" description="Nucleophile" evidence="4">
    <location>
        <position position="230"/>
    </location>
</feature>
<dbReference type="PANTHER" id="PTHR14226">
    <property type="entry name" value="NEUROPATHY TARGET ESTERASE/SWISS CHEESE D.MELANOGASTER"/>
    <property type="match status" value="1"/>
</dbReference>
<keyword evidence="1 4" id="KW-0378">Hydrolase</keyword>
<dbReference type="AlphaFoldDB" id="A0A376B7P0"/>
<sequence length="621" mass="71083">MPNHKTKWYLEVFFLILNHTPKPIVSFLNVVFEIIGFWWYDVIIRIFRPKSRVLYKQKIEALNKSTSLEDWIFNANEVDKLTGADLWRINFTSKRYDFESVLDQYTAISEAFDKTGDFQTLEHIFTTSSPLMLRNYAGIGDKRLFSKSLLGTKVLIEQYLNKILEILDFFEKNDLSNYGIKNSFYHRCKLSLGTTALILQGGSLFGLYHLGVIKALSINQCLPRIISGSSMGACIAALCCCLEPKKALNIFDADVLVKLIRDDVDLLKECGYGTLDDDLNIGSLIQNIVYKGYSKDVYLVYRFIIKHIVKELTFDESFSVSGRVLNIVVHPDDKGACPNLLNYVTTPNVLISSAIECSLGTEAIPSAKLLCKNIDGEIVEYISGVKVEFYTPQQDIEMLNKTRSPYTRLTELFNVNNFIISLARPYLAPLVTNDLKHEIKTTKYYYYKNQQNHENNSISGKINANTDIHGNTKLTSAENMLVMNGNLEQEDELLAIKMKYHVEKKLKQVLTMELRHRVEVLDMLGLLSPWIKKLTIDEKTPKSATEVTIVPQTNDISVTRIIEGRLDNIPHWILCGERSCWPVLALIKTRCSIEFKLDEIIQLRYEQQIANINARNLYKLT</sequence>
<dbReference type="Proteomes" id="UP000262825">
    <property type="component" value="Unassembled WGS sequence"/>
</dbReference>
<keyword evidence="3 4" id="KW-0443">Lipid metabolism</keyword>
<feature type="transmembrane region" description="Helical" evidence="5">
    <location>
        <begin position="190"/>
        <end position="211"/>
    </location>
</feature>
<keyword evidence="5" id="KW-0472">Membrane</keyword>
<dbReference type="InterPro" id="IPR050301">
    <property type="entry name" value="NTE"/>
</dbReference>
<dbReference type="PROSITE" id="PS51635">
    <property type="entry name" value="PNPLA"/>
    <property type="match status" value="1"/>
</dbReference>
<evidence type="ECO:0000313" key="7">
    <source>
        <dbReference type="EMBL" id="SSD60662.1"/>
    </source>
</evidence>
<name>A0A376B7P0_9ASCO</name>
<evidence type="ECO:0000256" key="3">
    <source>
        <dbReference type="ARBA" id="ARBA00023098"/>
    </source>
</evidence>
<dbReference type="InterPro" id="IPR002641">
    <property type="entry name" value="PNPLA_dom"/>
</dbReference>
<protein>
    <submittedName>
        <fullName evidence="7">Related to Lipase 3</fullName>
    </submittedName>
</protein>
<proteinExistence type="predicted"/>
<feature type="active site" description="Proton acceptor" evidence="4">
    <location>
        <position position="375"/>
    </location>
</feature>
<dbReference type="InterPro" id="IPR016035">
    <property type="entry name" value="Acyl_Trfase/lysoPLipase"/>
</dbReference>
<dbReference type="Pfam" id="PF11815">
    <property type="entry name" value="DUF3336"/>
    <property type="match status" value="1"/>
</dbReference>
<dbReference type="OrthoDB" id="10049244at2759"/>
<dbReference type="Pfam" id="PF01734">
    <property type="entry name" value="Patatin"/>
    <property type="match status" value="1"/>
</dbReference>
<evidence type="ECO:0000256" key="4">
    <source>
        <dbReference type="PROSITE-ProRule" id="PRU01161"/>
    </source>
</evidence>
<organism evidence="7 8">
    <name type="scientific">Saccharomycodes ludwigii</name>
    <dbReference type="NCBI Taxonomy" id="36035"/>
    <lineage>
        <taxon>Eukaryota</taxon>
        <taxon>Fungi</taxon>
        <taxon>Dikarya</taxon>
        <taxon>Ascomycota</taxon>
        <taxon>Saccharomycotina</taxon>
        <taxon>Saccharomycetes</taxon>
        <taxon>Saccharomycodales</taxon>
        <taxon>Saccharomycodaceae</taxon>
        <taxon>Saccharomycodes</taxon>
    </lineage>
</organism>
<gene>
    <name evidence="7" type="ORF">SCODWIG_02423</name>
</gene>
<dbReference type="GO" id="GO:0004806">
    <property type="term" value="F:triacylglycerol lipase activity"/>
    <property type="evidence" value="ECO:0007669"/>
    <property type="project" value="InterPro"/>
</dbReference>
<dbReference type="VEuPathDB" id="FungiDB:SCODWIG_02423"/>
<accession>A0A376B7P0</accession>
<keyword evidence="8" id="KW-1185">Reference proteome</keyword>
<evidence type="ECO:0000256" key="5">
    <source>
        <dbReference type="SAM" id="Phobius"/>
    </source>
</evidence>